<dbReference type="SUPFAM" id="SSF160996">
    <property type="entry name" value="HI0933 insert domain-like"/>
    <property type="match status" value="1"/>
</dbReference>
<organism evidence="6">
    <name type="scientific">Caulobacter sp. 73W</name>
    <dbReference type="NCBI Taxonomy" id="3161137"/>
    <lineage>
        <taxon>Bacteria</taxon>
        <taxon>Pseudomonadati</taxon>
        <taxon>Pseudomonadota</taxon>
        <taxon>Alphaproteobacteria</taxon>
        <taxon>Caulobacterales</taxon>
        <taxon>Caulobacteraceae</taxon>
        <taxon>Caulobacter</taxon>
    </lineage>
</organism>
<reference evidence="6" key="1">
    <citation type="submission" date="2024-06" db="EMBL/GenBank/DDBJ databases">
        <title>Caulobacter inopinatus, sp. nov.</title>
        <authorList>
            <person name="Donachie S.P."/>
        </authorList>
    </citation>
    <scope>NUCLEOTIDE SEQUENCE</scope>
    <source>
        <strain evidence="6">73W</strain>
    </source>
</reference>
<evidence type="ECO:0000259" key="4">
    <source>
        <dbReference type="Pfam" id="PF03486"/>
    </source>
</evidence>
<sequence length="406" mass="42772">MNPSKPLSVAVVGGGPAGLMAAEVLSAAGLAVTVYDRMPSLGRKFLMAGRGGLNLTHSEPIDRFLRRYGPATERLRGIIEAFPPKALVKWAEGLGQPTFVGSSGRVFPKAMKASPLLREWLRRLEAQGVSFRLRRTWTGWNEAGELVFNGPERPESVRADAVILALGGGSWAKLGSDGQWTTTLEAAGARVAPFRPSNVGFLVDWSEIFRDRFAGTPLKAVGLSFAGRQVKGEIMLSAYGLEGGGVYALSSPLRDAVEGQGGAVVEIDLRPDLSAGQIENKLARGRKGESVANLLRKTLNLSPAAIGLLREAAGVNLPATPVALSLLVKAAPIRLIGCAPMDRAISTAGGVGLDSLDDDLMLKARSGVFLAGEMLDWEAPTGGYLLQACFATGRAAALGALTYLKD</sequence>
<dbReference type="InterPro" id="IPR004792">
    <property type="entry name" value="BaiN-like"/>
</dbReference>
<dbReference type="InterPro" id="IPR055178">
    <property type="entry name" value="RsdA/BaiN/AoA(So)-like_dom"/>
</dbReference>
<evidence type="ECO:0000256" key="3">
    <source>
        <dbReference type="ARBA" id="ARBA00022827"/>
    </source>
</evidence>
<evidence type="ECO:0000313" key="6">
    <source>
        <dbReference type="EMBL" id="XDO97282.1"/>
    </source>
</evidence>
<proteinExistence type="predicted"/>
<dbReference type="Pfam" id="PF03486">
    <property type="entry name" value="HI0933_like"/>
    <property type="match status" value="1"/>
</dbReference>
<dbReference type="SUPFAM" id="SSF51905">
    <property type="entry name" value="FAD/NAD(P)-binding domain"/>
    <property type="match status" value="1"/>
</dbReference>
<dbReference type="Pfam" id="PF22780">
    <property type="entry name" value="HI0933_like_1st"/>
    <property type="match status" value="1"/>
</dbReference>
<dbReference type="NCBIfam" id="TIGR03862">
    <property type="entry name" value="flavo_PP4765"/>
    <property type="match status" value="1"/>
</dbReference>
<protein>
    <submittedName>
        <fullName evidence="6">TIGR03862 family flavoprotein</fullName>
    </submittedName>
</protein>
<dbReference type="NCBIfam" id="TIGR00275">
    <property type="entry name" value="aminoacetone oxidase family FAD-binding enzyme"/>
    <property type="match status" value="1"/>
</dbReference>
<dbReference type="InterPro" id="IPR022460">
    <property type="entry name" value="Flavoprotein_PP4765"/>
</dbReference>
<evidence type="ECO:0000256" key="1">
    <source>
        <dbReference type="ARBA" id="ARBA00001974"/>
    </source>
</evidence>
<dbReference type="PRINTS" id="PR00420">
    <property type="entry name" value="RNGMNOXGNASE"/>
</dbReference>
<dbReference type="AlphaFoldDB" id="A0AB39KUL7"/>
<dbReference type="Gene3D" id="2.40.30.10">
    <property type="entry name" value="Translation factors"/>
    <property type="match status" value="1"/>
</dbReference>
<name>A0AB39KUL7_9CAUL</name>
<gene>
    <name evidence="6" type="ORF">ABOZ73_02365</name>
</gene>
<feature type="domain" description="RsdA/BaiN/AoA(So)-like insert" evidence="5">
    <location>
        <begin position="195"/>
        <end position="346"/>
    </location>
</feature>
<evidence type="ECO:0000259" key="5">
    <source>
        <dbReference type="Pfam" id="PF22780"/>
    </source>
</evidence>
<keyword evidence="2" id="KW-0285">Flavoprotein</keyword>
<dbReference type="InterPro" id="IPR036188">
    <property type="entry name" value="FAD/NAD-bd_sf"/>
</dbReference>
<dbReference type="PANTHER" id="PTHR42887">
    <property type="entry name" value="OS12G0638800 PROTEIN"/>
    <property type="match status" value="1"/>
</dbReference>
<keyword evidence="3" id="KW-0274">FAD</keyword>
<dbReference type="RefSeq" id="WP_369060394.1">
    <property type="nucleotide sequence ID" value="NZ_CP158375.1"/>
</dbReference>
<dbReference type="EMBL" id="CP158375">
    <property type="protein sequence ID" value="XDO97282.1"/>
    <property type="molecule type" value="Genomic_DNA"/>
</dbReference>
<dbReference type="InterPro" id="IPR057661">
    <property type="entry name" value="RsdA/BaiN/AoA(So)_Rossmann"/>
</dbReference>
<evidence type="ECO:0000256" key="2">
    <source>
        <dbReference type="ARBA" id="ARBA00022630"/>
    </source>
</evidence>
<dbReference type="PANTHER" id="PTHR42887:SF1">
    <property type="entry name" value="BLR3961 PROTEIN"/>
    <property type="match status" value="1"/>
</dbReference>
<feature type="domain" description="RsdA/BaiN/AoA(So)-like Rossmann fold-like" evidence="4">
    <location>
        <begin position="8"/>
        <end position="397"/>
    </location>
</feature>
<dbReference type="Gene3D" id="3.50.50.60">
    <property type="entry name" value="FAD/NAD(P)-binding domain"/>
    <property type="match status" value="1"/>
</dbReference>
<dbReference type="InterPro" id="IPR023166">
    <property type="entry name" value="BaiN-like_dom_sf"/>
</dbReference>
<comment type="cofactor">
    <cofactor evidence="1">
        <name>FAD</name>
        <dbReference type="ChEBI" id="CHEBI:57692"/>
    </cofactor>
</comment>
<dbReference type="Gene3D" id="1.10.8.260">
    <property type="entry name" value="HI0933 insert domain-like"/>
    <property type="match status" value="1"/>
</dbReference>
<accession>A0AB39KUL7</accession>